<dbReference type="Proteomes" id="UP000297900">
    <property type="component" value="Unassembled WGS sequence"/>
</dbReference>
<organism evidence="1 2">
    <name type="scientific">Cohnella luojiensis</name>
    <dbReference type="NCBI Taxonomy" id="652876"/>
    <lineage>
        <taxon>Bacteria</taxon>
        <taxon>Bacillati</taxon>
        <taxon>Bacillota</taxon>
        <taxon>Bacilli</taxon>
        <taxon>Bacillales</taxon>
        <taxon>Paenibacillaceae</taxon>
        <taxon>Cohnella</taxon>
    </lineage>
</organism>
<evidence type="ECO:0000313" key="2">
    <source>
        <dbReference type="Proteomes" id="UP000297900"/>
    </source>
</evidence>
<gene>
    <name evidence="1" type="ORF">E2980_19320</name>
</gene>
<name>A0A4Y8LPW6_9BACL</name>
<keyword evidence="2" id="KW-1185">Reference proteome</keyword>
<dbReference type="AlphaFoldDB" id="A0A4Y8LPW6"/>
<sequence>MNKGELSYHGKKDVHSNYAGGMVEGINHYTLSMGVGEHINIYVTDNYELQFGKGYSYEEIGNMLESIEEKRGFKPYELPNSALEIYFYTNDSNTSLPADRQAATGAWVSNTGAGMPNEIILNGSLLYRDHRQTIVHELSHYFDNQSYFVMNKGTYCNYGGENYYFWLSEGAAEYCSCYFYPYPTNDKNNLVTFGFESKESIIRYCEQQKNGRKDVLDSIPLKSFADIVSSSNRNYGVILALYRYIADEYGITSLNSFTRYIAEKFTESSPISAWDREDTARKFFNKTEPEILGDWLAFYNYFK</sequence>
<evidence type="ECO:0000313" key="1">
    <source>
        <dbReference type="EMBL" id="TFE23366.1"/>
    </source>
</evidence>
<accession>A0A4Y8LPW6</accession>
<proteinExistence type="predicted"/>
<dbReference type="RefSeq" id="WP_135153883.1">
    <property type="nucleotide sequence ID" value="NZ_SOMN01000035.1"/>
</dbReference>
<reference evidence="1 2" key="1">
    <citation type="submission" date="2019-03" db="EMBL/GenBank/DDBJ databases">
        <title>Cohnella endophytica sp. nov., a novel endophytic bacterium isolated from bark of Sonneratia apetala.</title>
        <authorList>
            <person name="Tuo L."/>
        </authorList>
    </citation>
    <scope>NUCLEOTIDE SEQUENCE [LARGE SCALE GENOMIC DNA]</scope>
    <source>
        <strain evidence="1 2">CCTCC AB 208254</strain>
    </source>
</reference>
<dbReference type="EMBL" id="SOMN01000035">
    <property type="protein sequence ID" value="TFE23366.1"/>
    <property type="molecule type" value="Genomic_DNA"/>
</dbReference>
<dbReference type="OrthoDB" id="57539at2"/>
<protein>
    <recommendedName>
        <fullName evidence="3">Collagenase</fullName>
    </recommendedName>
</protein>
<comment type="caution">
    <text evidence="1">The sequence shown here is derived from an EMBL/GenBank/DDBJ whole genome shotgun (WGS) entry which is preliminary data.</text>
</comment>
<evidence type="ECO:0008006" key="3">
    <source>
        <dbReference type="Google" id="ProtNLM"/>
    </source>
</evidence>